<evidence type="ECO:0000256" key="6">
    <source>
        <dbReference type="PROSITE-ProRule" id="PRU00855"/>
    </source>
</evidence>
<dbReference type="InterPro" id="IPR041515">
    <property type="entry name" value="PPAF-2-like_Clip"/>
</dbReference>
<keyword evidence="2" id="KW-0964">Secreted</keyword>
<dbReference type="CDD" id="cd00190">
    <property type="entry name" value="Tryp_SPc"/>
    <property type="match status" value="2"/>
</dbReference>
<evidence type="ECO:0000313" key="11">
    <source>
        <dbReference type="Proteomes" id="UP001607303"/>
    </source>
</evidence>
<organism evidence="10 11">
    <name type="scientific">Vespula maculifrons</name>
    <name type="common">Eastern yellow jacket</name>
    <name type="synonym">Wasp</name>
    <dbReference type="NCBI Taxonomy" id="7453"/>
    <lineage>
        <taxon>Eukaryota</taxon>
        <taxon>Metazoa</taxon>
        <taxon>Ecdysozoa</taxon>
        <taxon>Arthropoda</taxon>
        <taxon>Hexapoda</taxon>
        <taxon>Insecta</taxon>
        <taxon>Pterygota</taxon>
        <taxon>Neoptera</taxon>
        <taxon>Endopterygota</taxon>
        <taxon>Hymenoptera</taxon>
        <taxon>Apocrita</taxon>
        <taxon>Aculeata</taxon>
        <taxon>Vespoidea</taxon>
        <taxon>Vespidae</taxon>
        <taxon>Vespinae</taxon>
        <taxon>Vespula</taxon>
    </lineage>
</organism>
<dbReference type="PRINTS" id="PR00722">
    <property type="entry name" value="CHYMOTRYPSIN"/>
</dbReference>
<dbReference type="Gene3D" id="4.10.60.30">
    <property type="entry name" value="Nanos, RNA-binding domain"/>
    <property type="match status" value="1"/>
</dbReference>
<feature type="compositionally biased region" description="Pro residues" evidence="7">
    <location>
        <begin position="342"/>
        <end position="372"/>
    </location>
</feature>
<dbReference type="InterPro" id="IPR001254">
    <property type="entry name" value="Trypsin_dom"/>
</dbReference>
<dbReference type="GO" id="GO:0008270">
    <property type="term" value="F:zinc ion binding"/>
    <property type="evidence" value="ECO:0007669"/>
    <property type="project" value="UniProtKB-KW"/>
</dbReference>
<evidence type="ECO:0000259" key="8">
    <source>
        <dbReference type="PROSITE" id="PS50240"/>
    </source>
</evidence>
<dbReference type="Pfam" id="PF05741">
    <property type="entry name" value="zf-nanos"/>
    <property type="match status" value="1"/>
</dbReference>
<keyword evidence="6" id="KW-0479">Metal-binding</keyword>
<evidence type="ECO:0000259" key="9">
    <source>
        <dbReference type="PROSITE" id="PS51522"/>
    </source>
</evidence>
<dbReference type="PANTHER" id="PTHR24258:SF129">
    <property type="entry name" value="LP15124P-RELATED"/>
    <property type="match status" value="1"/>
</dbReference>
<dbReference type="InterPro" id="IPR024161">
    <property type="entry name" value="Znf_nanos-typ"/>
</dbReference>
<dbReference type="SMART" id="SM00020">
    <property type="entry name" value="Tryp_SPc"/>
    <property type="match status" value="2"/>
</dbReference>
<evidence type="ECO:0000256" key="5">
    <source>
        <dbReference type="ARBA" id="ARBA00076468"/>
    </source>
</evidence>
<comment type="subcellular location">
    <subcellularLocation>
        <location evidence="1">Secreted</location>
    </subcellularLocation>
</comment>
<accession>A0ABD2CUK0</accession>
<dbReference type="Pfam" id="PF00089">
    <property type="entry name" value="Trypsin"/>
    <property type="match status" value="2"/>
</dbReference>
<dbReference type="FunFam" id="2.40.10.10:FF:000038">
    <property type="entry name" value="Serine protease"/>
    <property type="match status" value="2"/>
</dbReference>
<dbReference type="Pfam" id="PF18322">
    <property type="entry name" value="CLIP_1"/>
    <property type="match status" value="3"/>
</dbReference>
<reference evidence="10 11" key="1">
    <citation type="journal article" date="2024" name="Ann. Entomol. Soc. Am.">
        <title>Genomic analyses of the southern and eastern yellowjacket wasps (Hymenoptera: Vespidae) reveal evolutionary signatures of social life.</title>
        <authorList>
            <person name="Catto M.A."/>
            <person name="Caine P.B."/>
            <person name="Orr S.E."/>
            <person name="Hunt B.G."/>
            <person name="Goodisman M.A.D."/>
        </authorList>
    </citation>
    <scope>NUCLEOTIDE SEQUENCE [LARGE SCALE GENOMIC DNA]</scope>
    <source>
        <strain evidence="10">232</strain>
        <tissue evidence="10">Head and thorax</tissue>
    </source>
</reference>
<dbReference type="InterPro" id="IPR001314">
    <property type="entry name" value="Peptidase_S1A"/>
</dbReference>
<keyword evidence="6" id="KW-0694">RNA-binding</keyword>
<keyword evidence="6" id="KW-0863">Zinc-finger</keyword>
<dbReference type="PROSITE" id="PS51522">
    <property type="entry name" value="ZF_NANOS"/>
    <property type="match status" value="1"/>
</dbReference>
<evidence type="ECO:0000256" key="3">
    <source>
        <dbReference type="ARBA" id="ARBA00023157"/>
    </source>
</evidence>
<comment type="similarity">
    <text evidence="6">Belongs to the nanos family.</text>
</comment>
<dbReference type="InterPro" id="IPR018114">
    <property type="entry name" value="TRYPSIN_HIS"/>
</dbReference>
<dbReference type="SUPFAM" id="SSF50494">
    <property type="entry name" value="Trypsin-like serine proteases"/>
    <property type="match status" value="2"/>
</dbReference>
<dbReference type="PROSITE" id="PS00134">
    <property type="entry name" value="TRYPSIN_HIS"/>
    <property type="match status" value="2"/>
</dbReference>
<keyword evidence="3" id="KW-1015">Disulfide bond</keyword>
<dbReference type="InterPro" id="IPR038129">
    <property type="entry name" value="Nanos_sf"/>
</dbReference>
<feature type="compositionally biased region" description="Polar residues" evidence="7">
    <location>
        <begin position="163"/>
        <end position="190"/>
    </location>
</feature>
<dbReference type="Gene3D" id="2.40.10.10">
    <property type="entry name" value="Trypsin-like serine proteases"/>
    <property type="match status" value="3"/>
</dbReference>
<evidence type="ECO:0000256" key="4">
    <source>
        <dbReference type="ARBA" id="ARBA00068096"/>
    </source>
</evidence>
<dbReference type="GO" id="GO:0006417">
    <property type="term" value="P:regulation of translation"/>
    <property type="evidence" value="ECO:0007669"/>
    <property type="project" value="UniProtKB-UniRule"/>
</dbReference>
<dbReference type="EMBL" id="JAYRBN010000030">
    <property type="protein sequence ID" value="KAL2748811.1"/>
    <property type="molecule type" value="Genomic_DNA"/>
</dbReference>
<keyword evidence="6" id="KW-0862">Zinc</keyword>
<comment type="caution">
    <text evidence="10">The sequence shown here is derived from an EMBL/GenBank/DDBJ whole genome shotgun (WGS) entry which is preliminary data.</text>
</comment>
<keyword evidence="11" id="KW-1185">Reference proteome</keyword>
<evidence type="ECO:0000256" key="7">
    <source>
        <dbReference type="SAM" id="MobiDB-lite"/>
    </source>
</evidence>
<dbReference type="GO" id="GO:0005576">
    <property type="term" value="C:extracellular region"/>
    <property type="evidence" value="ECO:0007669"/>
    <property type="project" value="UniProtKB-SubCell"/>
</dbReference>
<name>A0ABD2CUK0_VESMC</name>
<gene>
    <name evidence="10" type="ORF">V1477_002931</name>
</gene>
<dbReference type="GO" id="GO:0003723">
    <property type="term" value="F:RNA binding"/>
    <property type="evidence" value="ECO:0007669"/>
    <property type="project" value="UniProtKB-UniRule"/>
</dbReference>
<feature type="compositionally biased region" description="Low complexity" evidence="7">
    <location>
        <begin position="330"/>
        <end position="341"/>
    </location>
</feature>
<dbReference type="Proteomes" id="UP001607303">
    <property type="component" value="Unassembled WGS sequence"/>
</dbReference>
<feature type="domain" description="Nanos-type" evidence="9">
    <location>
        <begin position="107"/>
        <end position="161"/>
    </location>
</feature>
<feature type="region of interest" description="Disordered" evidence="7">
    <location>
        <begin position="330"/>
        <end position="375"/>
    </location>
</feature>
<feature type="domain" description="Peptidase S1" evidence="8">
    <location>
        <begin position="1039"/>
        <end position="1293"/>
    </location>
</feature>
<proteinExistence type="inferred from homology"/>
<sequence>MVSPMKHVISKPTTMFCVKSRQLPMLQVSGNCFFPFNPSLQEELKRLFTDDFTFYSYYTNPYPNVDDVMEEFRHNGRDFEYCPDVDDYPQPVPNIRRKKPKKPLPNVCVFCRNNGVEEIYYRQHLIKYADGRVQCPVLRAYTCPICGATGDTAHTVSHCPMRSKNSASYQSKPSIETISTTNDPKLQRSSIEVEPSSRNHRELFVMSRNYFSLTIVALISTTMIDVTSTERSSVNSSSHVKFIEDRSRIVGLIVPSFFHFHKFKLEKLEKITSTPPTTDCICVPYYLCDPNTTVIIDGTGNIDIRYRRCTGDLEVCCKLPNVTAAPIVTPTPATTMTTKPPSTAPPTTPTTLPPTTLPPTTPSPTTPSPTTPPTTVTTMQPTAPIIFPTGYPILPTGIPGINCICVWSWQCNPQDVVIIGTSGEGIIIPRQQTSLCPGVGQVCCRLTSNVIPTIITPTVQPQTAQICVICGNTLQCTNGANIVIPSGTNIFNSAQLINCPNNNNNCCQGSGPITNVDTTVIINGLGQMKFPGTSNACYCVKSWLCTQGNVVNLDGAGIIDPRFTICTSADEVCCRPAGIIASNQVYSDFSAGPRDLVINNPIDPLDIQVVCGIRGTANAPATSYPTSSGKTYFAEFPWMVSLFAKQPDGKYLYRCGASMINNGAVLTAAHCVTNQENGVLVARFGQWNVKNNSEPIQEAGIKAIIPYPLYYSAGLFHDIAILILNSTVNYATNVIPICLPQQGMIFSSGTRCFGTGWGSSAFGSSGEYQAELRKVDLPIVERSDCQNRLRTTNLGQSFLLHGSFICAGGELNKDTCRGDGGGPLVCPTATGQFIQAGIVSWGIGCGESNIPAVYTSVSQHKQWIDQQLANYGMKTLVSLLGCIALCLAVPLPQEDKNLDNLISSVFGRPPSSTTQSSNNGDLNSLIENALKNRDVTTQRTILGTQNNPTNKPDDCECVPYYQCRNGTILNDGVGIIDIRSAFDDKDINVAGVSGSCDNYLDVCCKPPDLVRNNEDPITPSPVVRKGCGQRHPNGVGFRITGAMDNEAQFGEFPWMVAIIKEEGIGNEGQKLNIYQCGGALIHTRAVLTAAHCVNGKKPSELRVRAGEWDTQTKNEIYAHQDRNVEAIVVHEKFHSGALYNDTAILILSEPVELAENVDVVCLPDQGSVFDGSRCFASGWGKDVFGKEGHYQVILKKIDLPIVPHDTCQNTLRQTRLGKYFVLDRTFICAGGERGKDTCKGDGGSPLVCPLKNDPNRYVQAGIVAWGIGCGEDGTPGVYANVAELRHWIDEQIVYYNLDNTIYQYKP</sequence>
<evidence type="ECO:0000256" key="2">
    <source>
        <dbReference type="ARBA" id="ARBA00022525"/>
    </source>
</evidence>
<dbReference type="PANTHER" id="PTHR24258">
    <property type="entry name" value="SERINE PROTEASE-RELATED"/>
    <property type="match status" value="1"/>
</dbReference>
<dbReference type="InterPro" id="IPR009003">
    <property type="entry name" value="Peptidase_S1_PA"/>
</dbReference>
<dbReference type="InterPro" id="IPR043504">
    <property type="entry name" value="Peptidase_S1_PA_chymotrypsin"/>
</dbReference>
<feature type="domain" description="Peptidase S1" evidence="8">
    <location>
        <begin position="609"/>
        <end position="869"/>
    </location>
</feature>
<evidence type="ECO:0000313" key="10">
    <source>
        <dbReference type="EMBL" id="KAL2748811.1"/>
    </source>
</evidence>
<dbReference type="PROSITE" id="PS50240">
    <property type="entry name" value="TRYPSIN_DOM"/>
    <property type="match status" value="2"/>
</dbReference>
<keyword evidence="6" id="KW-0810">Translation regulation</keyword>
<feature type="region of interest" description="Disordered" evidence="7">
    <location>
        <begin position="161"/>
        <end position="194"/>
    </location>
</feature>
<evidence type="ECO:0000256" key="1">
    <source>
        <dbReference type="ARBA" id="ARBA00004613"/>
    </source>
</evidence>
<protein>
    <recommendedName>
        <fullName evidence="4">Phenoloxidase-activating factor 2</fullName>
    </recommendedName>
    <alternativeName>
        <fullName evidence="5">Prophenoloxidase-activating factor II</fullName>
    </alternativeName>
</protein>